<dbReference type="KEGG" id="rli:RLO149_c035390"/>
<sequence length="499" mass="53137">MKKKPSLSFTRRAVVQALMATIATPLAAGAPLVSVRPPKGRGLLRPPGPEALVKKARLSGDVAFAVADAKTGEILEARTPELGIAPASVTKAITALYALDTLGAAHRFKTRVIATGGVTDGVVRGDLVLVGGSDPTTDTRAFAALAAQLKEAGIREVKGDFRVYEGPVATVRSIDPEQPDHVGYSPAVAGIALNFNRVHFEWKRAGGKYTVTMDARAGRYRPEVDIARMKVVQRRAPIYTYEEANGRDNWTVASGALGSGGSRWLPVRRPGLYAGEVFATLARSHGIVLPAAKMQKAAPEGTVLAEIESKPLSDVLRAMLKYSNNLTAEMIGMAATQARTGQARSLAASAREMNAWAKDVLNMQSPAFVDHSGLGGDSRVSAQDMVRGLGAIGHAALLRPLLKPVKLLDSQGRLVNEHPVQADAKTGTLNFVSGLGGYVTTPEGRELVFAIFVADEGIRAGITRAQRERPPGGRSYATRARRLQRQLIMRWGAVYDSAA</sequence>
<dbReference type="PANTHER" id="PTHR30023:SF0">
    <property type="entry name" value="PENICILLIN-SENSITIVE CARBOXYPEPTIDASE A"/>
    <property type="match status" value="1"/>
</dbReference>
<dbReference type="GO" id="GO:0000270">
    <property type="term" value="P:peptidoglycan metabolic process"/>
    <property type="evidence" value="ECO:0007669"/>
    <property type="project" value="TreeGrafter"/>
</dbReference>
<gene>
    <name evidence="4" type="ordered locus">RLO149_c035390</name>
</gene>
<organism evidence="4 5">
    <name type="scientific">Roseobacter litoralis (strain ATCC 49566 / DSM 6996 / JCM 21268 / NBRC 15278 / OCh 149)</name>
    <dbReference type="NCBI Taxonomy" id="391595"/>
    <lineage>
        <taxon>Bacteria</taxon>
        <taxon>Pseudomonadati</taxon>
        <taxon>Pseudomonadota</taxon>
        <taxon>Alphaproteobacteria</taxon>
        <taxon>Rhodobacterales</taxon>
        <taxon>Roseobacteraceae</taxon>
        <taxon>Roseobacter</taxon>
    </lineage>
</organism>
<dbReference type="HOGENOM" id="CLU_536242_0_0_5"/>
<dbReference type="eggNOG" id="COG2027">
    <property type="taxonomic scope" value="Bacteria"/>
</dbReference>
<reference evidence="4 5" key="1">
    <citation type="journal article" date="2011" name="BMC Genomics">
        <title>Comparative genome analysis and genome-guided physiological analysis of Roseobacter litoralis.</title>
        <authorList>
            <person name="Kalhoefer D."/>
            <person name="Thole S."/>
            <person name="Voget S."/>
            <person name="Lehmann R."/>
            <person name="Liesegang H."/>
            <person name="Wollher A."/>
            <person name="Daniel R."/>
            <person name="Simon M."/>
            <person name="Brinkhoff T."/>
        </authorList>
    </citation>
    <scope>NUCLEOTIDE SEQUENCE [LARGE SCALE GENOMIC DNA]</scope>
    <source>
        <strain evidence="5">ATCC 49566 / DSM 6996 / JCM 21268 / NBRC 15278 / OCh 149</strain>
    </source>
</reference>
<name>F7ZAD1_ROSLO</name>
<evidence type="ECO:0000313" key="5">
    <source>
        <dbReference type="Proteomes" id="UP000001353"/>
    </source>
</evidence>
<evidence type="ECO:0000313" key="4">
    <source>
        <dbReference type="EMBL" id="AEI95478.1"/>
    </source>
</evidence>
<dbReference type="AlphaFoldDB" id="F7ZAD1"/>
<dbReference type="RefSeq" id="WP_013963370.1">
    <property type="nucleotide sequence ID" value="NC_015730.1"/>
</dbReference>
<dbReference type="Gene3D" id="3.50.80.20">
    <property type="entry name" value="D-Ala-D-Ala carboxypeptidase C, peptidase S13"/>
    <property type="match status" value="1"/>
</dbReference>
<protein>
    <submittedName>
        <fullName evidence="4">D-Ala-D-Ala carboxypeptidase 3 (S13) family protein</fullName>
    </submittedName>
</protein>
<evidence type="ECO:0000256" key="3">
    <source>
        <dbReference type="SAM" id="SignalP"/>
    </source>
</evidence>
<keyword evidence="3" id="KW-0732">Signal</keyword>
<dbReference type="PRINTS" id="PR00922">
    <property type="entry name" value="DADACBPTASE3"/>
</dbReference>
<dbReference type="InterPro" id="IPR000667">
    <property type="entry name" value="Peptidase_S13"/>
</dbReference>
<dbReference type="NCBIfam" id="TIGR00666">
    <property type="entry name" value="PBP4"/>
    <property type="match status" value="1"/>
</dbReference>
<keyword evidence="5" id="KW-1185">Reference proteome</keyword>
<feature type="chain" id="PRO_5003366540" evidence="3">
    <location>
        <begin position="28"/>
        <end position="499"/>
    </location>
</feature>
<dbReference type="STRING" id="391595.RLO149_c035390"/>
<keyword evidence="4" id="KW-0645">Protease</keyword>
<dbReference type="GO" id="GO:0004185">
    <property type="term" value="F:serine-type carboxypeptidase activity"/>
    <property type="evidence" value="ECO:0007669"/>
    <property type="project" value="InterPro"/>
</dbReference>
<proteinExistence type="inferred from homology"/>
<comment type="similarity">
    <text evidence="1">Belongs to the peptidase S13 family.</text>
</comment>
<dbReference type="Proteomes" id="UP000001353">
    <property type="component" value="Chromosome"/>
</dbReference>
<evidence type="ECO:0000256" key="2">
    <source>
        <dbReference type="ARBA" id="ARBA00022801"/>
    </source>
</evidence>
<dbReference type="Gene3D" id="3.40.710.10">
    <property type="entry name" value="DD-peptidase/beta-lactamase superfamily"/>
    <property type="match status" value="2"/>
</dbReference>
<keyword evidence="4" id="KW-0121">Carboxypeptidase</keyword>
<accession>F7ZAD1</accession>
<dbReference type="SUPFAM" id="SSF56601">
    <property type="entry name" value="beta-lactamase/transpeptidase-like"/>
    <property type="match status" value="1"/>
</dbReference>
<keyword evidence="2" id="KW-0378">Hydrolase</keyword>
<evidence type="ECO:0000256" key="1">
    <source>
        <dbReference type="ARBA" id="ARBA00006096"/>
    </source>
</evidence>
<dbReference type="OrthoDB" id="5372081at2"/>
<dbReference type="InterPro" id="IPR012338">
    <property type="entry name" value="Beta-lactam/transpept-like"/>
</dbReference>
<dbReference type="PANTHER" id="PTHR30023">
    <property type="entry name" value="D-ALANYL-D-ALANINE CARBOXYPEPTIDASE"/>
    <property type="match status" value="1"/>
</dbReference>
<dbReference type="Pfam" id="PF02113">
    <property type="entry name" value="Peptidase_S13"/>
    <property type="match status" value="1"/>
</dbReference>
<dbReference type="GO" id="GO:0006508">
    <property type="term" value="P:proteolysis"/>
    <property type="evidence" value="ECO:0007669"/>
    <property type="project" value="InterPro"/>
</dbReference>
<dbReference type="EMBL" id="CP002623">
    <property type="protein sequence ID" value="AEI95478.1"/>
    <property type="molecule type" value="Genomic_DNA"/>
</dbReference>
<feature type="signal peptide" evidence="3">
    <location>
        <begin position="1"/>
        <end position="27"/>
    </location>
</feature>